<dbReference type="Proteomes" id="UP000013776">
    <property type="component" value="Unassembled WGS sequence"/>
</dbReference>
<keyword evidence="17" id="KW-0968">Cytoplasmic vesicle</keyword>
<evidence type="ECO:0000256" key="3">
    <source>
        <dbReference type="ARBA" id="ARBA00004472"/>
    </source>
</evidence>
<dbReference type="EMBL" id="CAHR02000208">
    <property type="protein sequence ID" value="CCG84175.1"/>
    <property type="molecule type" value="Genomic_DNA"/>
</dbReference>
<dbReference type="GO" id="GO:0015031">
    <property type="term" value="P:protein transport"/>
    <property type="evidence" value="ECO:0007669"/>
    <property type="project" value="UniProtKB-KW"/>
</dbReference>
<evidence type="ECO:0000256" key="10">
    <source>
        <dbReference type="ARBA" id="ARBA00022927"/>
    </source>
</evidence>
<dbReference type="AlphaFoldDB" id="R4XLK7"/>
<evidence type="ECO:0000256" key="18">
    <source>
        <dbReference type="SAM" id="Phobius"/>
    </source>
</evidence>
<evidence type="ECO:0000256" key="9">
    <source>
        <dbReference type="ARBA" id="ARBA00022729"/>
    </source>
</evidence>
<evidence type="ECO:0000256" key="12">
    <source>
        <dbReference type="ARBA" id="ARBA00023006"/>
    </source>
</evidence>
<evidence type="ECO:0000256" key="16">
    <source>
        <dbReference type="ARBA" id="ARBA00023157"/>
    </source>
</evidence>
<evidence type="ECO:0000256" key="7">
    <source>
        <dbReference type="ARBA" id="ARBA00022448"/>
    </source>
</evidence>
<dbReference type="PROSITE" id="PS51914">
    <property type="entry name" value="MRH"/>
    <property type="match status" value="1"/>
</dbReference>
<evidence type="ECO:0000313" key="21">
    <source>
        <dbReference type="EMBL" id="CCG84175.1"/>
    </source>
</evidence>
<keyword evidence="10" id="KW-0653">Protein transport</keyword>
<evidence type="ECO:0000256" key="8">
    <source>
        <dbReference type="ARBA" id="ARBA00022692"/>
    </source>
</evidence>
<gene>
    <name evidence="21" type="ORF">TAPDE_004575</name>
</gene>
<keyword evidence="12" id="KW-0072">Autophagy</keyword>
<sequence>MRMRTSVLLPFIIHNVQAWTCSSLQLDNEHFDISALQGDHRIESTTETPPTTRHTVYTLNACASIATDKDVNEDDQCPSGTQVCKVISVQKHSEAQTVIEVTPYARQDAQDPVIKEVTSEDVRVEGFKLEIAGTDTAQGNKRAAIIEFICDRAIDIGKPEHFGVDYAGIAKFRWRTKHACASKSDGGSKTPDADRDTPRKATSWGFFTWLFLVVFMAVASFLIFTLFLNYNRYGQVGFDLVPAMDSVKDIPYLFKDFASQVVDTVKGSGSSRSGYSAV</sequence>
<feature type="chain" id="PRO_5004373465" description="Autophagy-related protein 27" evidence="19">
    <location>
        <begin position="19"/>
        <end position="278"/>
    </location>
</feature>
<dbReference type="InterPro" id="IPR044865">
    <property type="entry name" value="MRH_dom"/>
</dbReference>
<reference evidence="21 22" key="1">
    <citation type="journal article" date="2013" name="MBio">
        <title>Genome sequencing of the plant pathogen Taphrina deformans, the causal agent of peach leaf curl.</title>
        <authorList>
            <person name="Cisse O.H."/>
            <person name="Almeida J.M.G.C.F."/>
            <person name="Fonseca A."/>
            <person name="Kumar A.A."/>
            <person name="Salojaervi J."/>
            <person name="Overmyer K."/>
            <person name="Hauser P.M."/>
            <person name="Pagni M."/>
        </authorList>
    </citation>
    <scope>NUCLEOTIDE SEQUENCE [LARGE SCALE GENOMIC DNA]</scope>
    <source>
        <strain evidence="22">PYCC 5710 / ATCC 11124 / CBS 356.35 / IMI 108563 / JCM 9778 / NBRC 8474</strain>
    </source>
</reference>
<dbReference type="GO" id="GO:0031966">
    <property type="term" value="C:mitochondrial membrane"/>
    <property type="evidence" value="ECO:0007669"/>
    <property type="project" value="UniProtKB-SubCell"/>
</dbReference>
<dbReference type="GO" id="GO:0034045">
    <property type="term" value="C:phagophore assembly site membrane"/>
    <property type="evidence" value="ECO:0007669"/>
    <property type="project" value="UniProtKB-SubCell"/>
</dbReference>
<comment type="subcellular location">
    <subcellularLocation>
        <location evidence="2">Cytoplasmic vesicle membrane</location>
        <topology evidence="2">Single-pass type I membrane protein</topology>
    </subcellularLocation>
    <subcellularLocation>
        <location evidence="4">Golgi apparatus membrane</location>
        <topology evidence="4">Single-pass type I membrane protein</topology>
    </subcellularLocation>
    <subcellularLocation>
        <location evidence="1">Mitochondrion membrane</location>
        <topology evidence="1">Single-pass membrane protein</topology>
    </subcellularLocation>
    <subcellularLocation>
        <location evidence="3">Preautophagosomal structure membrane</location>
        <topology evidence="3">Single-pass type I membrane protein</topology>
    </subcellularLocation>
</comment>
<keyword evidence="7" id="KW-0813">Transport</keyword>
<dbReference type="STRING" id="1097556.R4XLK7"/>
<dbReference type="PANTHER" id="PTHR15071:SF13">
    <property type="entry name" value="AUTOPHAGY-RELATED PROTEIN 27"/>
    <property type="match status" value="1"/>
</dbReference>
<evidence type="ECO:0000256" key="2">
    <source>
        <dbReference type="ARBA" id="ARBA00004358"/>
    </source>
</evidence>
<feature type="signal peptide" evidence="19">
    <location>
        <begin position="1"/>
        <end position="18"/>
    </location>
</feature>
<comment type="similarity">
    <text evidence="5">Belongs to the ATG27 family.</text>
</comment>
<protein>
    <recommendedName>
        <fullName evidence="6">Autophagy-related protein 27</fullName>
    </recommendedName>
</protein>
<keyword evidence="8 18" id="KW-0812">Transmembrane</keyword>
<evidence type="ECO:0000256" key="19">
    <source>
        <dbReference type="SAM" id="SignalP"/>
    </source>
</evidence>
<evidence type="ECO:0000256" key="11">
    <source>
        <dbReference type="ARBA" id="ARBA00022989"/>
    </source>
</evidence>
<feature type="domain" description="MRH" evidence="20">
    <location>
        <begin position="19"/>
        <end position="182"/>
    </location>
</feature>
<evidence type="ECO:0000256" key="6">
    <source>
        <dbReference type="ARBA" id="ARBA00013776"/>
    </source>
</evidence>
<dbReference type="OrthoDB" id="29460at2759"/>
<evidence type="ECO:0000259" key="20">
    <source>
        <dbReference type="PROSITE" id="PS51914"/>
    </source>
</evidence>
<organism evidence="21 22">
    <name type="scientific">Taphrina deformans (strain PYCC 5710 / ATCC 11124 / CBS 356.35 / IMI 108563 / JCM 9778 / NBRC 8474)</name>
    <name type="common">Peach leaf curl fungus</name>
    <name type="synonym">Lalaria deformans</name>
    <dbReference type="NCBI Taxonomy" id="1097556"/>
    <lineage>
        <taxon>Eukaryota</taxon>
        <taxon>Fungi</taxon>
        <taxon>Dikarya</taxon>
        <taxon>Ascomycota</taxon>
        <taxon>Taphrinomycotina</taxon>
        <taxon>Taphrinomycetes</taxon>
        <taxon>Taphrinales</taxon>
        <taxon>Taphrinaceae</taxon>
        <taxon>Taphrina</taxon>
    </lineage>
</organism>
<dbReference type="InterPro" id="IPR018939">
    <property type="entry name" value="Autophagy-rel_prot_27"/>
</dbReference>
<evidence type="ECO:0000256" key="17">
    <source>
        <dbReference type="ARBA" id="ARBA00023329"/>
    </source>
</evidence>
<keyword evidence="15 18" id="KW-0472">Membrane</keyword>
<evidence type="ECO:0000256" key="15">
    <source>
        <dbReference type="ARBA" id="ARBA00023136"/>
    </source>
</evidence>
<evidence type="ECO:0000256" key="14">
    <source>
        <dbReference type="ARBA" id="ARBA00023128"/>
    </source>
</evidence>
<name>R4XLK7_TAPDE</name>
<comment type="caution">
    <text evidence="21">The sequence shown here is derived from an EMBL/GenBank/DDBJ whole genome shotgun (WGS) entry which is preliminary data.</text>
</comment>
<dbReference type="Gene3D" id="2.70.130.10">
    <property type="entry name" value="Mannose-6-phosphate receptor binding domain"/>
    <property type="match status" value="1"/>
</dbReference>
<dbReference type="SUPFAM" id="SSF50911">
    <property type="entry name" value="Mannose 6-phosphate receptor domain"/>
    <property type="match status" value="1"/>
</dbReference>
<accession>R4XLK7</accession>
<keyword evidence="16" id="KW-1015">Disulfide bond</keyword>
<dbReference type="Pfam" id="PF09451">
    <property type="entry name" value="ATG27"/>
    <property type="match status" value="1"/>
</dbReference>
<dbReference type="eggNOG" id="ENOG502RBBE">
    <property type="taxonomic scope" value="Eukaryota"/>
</dbReference>
<evidence type="ECO:0000256" key="13">
    <source>
        <dbReference type="ARBA" id="ARBA00023034"/>
    </source>
</evidence>
<keyword evidence="14" id="KW-0496">Mitochondrion</keyword>
<evidence type="ECO:0000256" key="4">
    <source>
        <dbReference type="ARBA" id="ARBA00004614"/>
    </source>
</evidence>
<evidence type="ECO:0000313" key="22">
    <source>
        <dbReference type="Proteomes" id="UP000013776"/>
    </source>
</evidence>
<evidence type="ECO:0000256" key="5">
    <source>
        <dbReference type="ARBA" id="ARBA00005363"/>
    </source>
</evidence>
<keyword evidence="22" id="KW-1185">Reference proteome</keyword>
<evidence type="ECO:0000256" key="1">
    <source>
        <dbReference type="ARBA" id="ARBA00004304"/>
    </source>
</evidence>
<keyword evidence="13" id="KW-0333">Golgi apparatus</keyword>
<dbReference type="GO" id="GO:0030659">
    <property type="term" value="C:cytoplasmic vesicle membrane"/>
    <property type="evidence" value="ECO:0007669"/>
    <property type="project" value="UniProtKB-SubCell"/>
</dbReference>
<dbReference type="GO" id="GO:0006914">
    <property type="term" value="P:autophagy"/>
    <property type="evidence" value="ECO:0007669"/>
    <property type="project" value="UniProtKB-KW"/>
</dbReference>
<dbReference type="VEuPathDB" id="FungiDB:TAPDE_004575"/>
<dbReference type="InterPro" id="IPR009011">
    <property type="entry name" value="Man6P_isomerase_rcpt-bd_dom_sf"/>
</dbReference>
<keyword evidence="11 18" id="KW-1133">Transmembrane helix</keyword>
<proteinExistence type="inferred from homology"/>
<dbReference type="GO" id="GO:0000139">
    <property type="term" value="C:Golgi membrane"/>
    <property type="evidence" value="ECO:0007669"/>
    <property type="project" value="UniProtKB-SubCell"/>
</dbReference>
<keyword evidence="9 19" id="KW-0732">Signal</keyword>
<feature type="transmembrane region" description="Helical" evidence="18">
    <location>
        <begin position="204"/>
        <end position="228"/>
    </location>
</feature>
<dbReference type="PANTHER" id="PTHR15071">
    <property type="entry name" value="MANNOSE-6-PHOSPHATE RECEPTOR FAMILY MEMBER"/>
    <property type="match status" value="1"/>
</dbReference>